<dbReference type="SUPFAM" id="SSF143422">
    <property type="entry name" value="Transposase IS200-like"/>
    <property type="match status" value="1"/>
</dbReference>
<gene>
    <name evidence="2" type="ORF">F8153_08450</name>
</gene>
<organism evidence="2 3">
    <name type="scientific">Alkaliphilus serpentinus</name>
    <dbReference type="NCBI Taxonomy" id="1482731"/>
    <lineage>
        <taxon>Bacteria</taxon>
        <taxon>Bacillati</taxon>
        <taxon>Bacillota</taxon>
        <taxon>Clostridia</taxon>
        <taxon>Peptostreptococcales</taxon>
        <taxon>Natronincolaceae</taxon>
        <taxon>Alkaliphilus</taxon>
    </lineage>
</organism>
<reference evidence="2 3" key="1">
    <citation type="submission" date="2019-10" db="EMBL/GenBank/DDBJ databases">
        <title>Alkaliphilus serpentinus sp. nov. and Alkaliphilus pronyensis sp. nov., two novel anaerobic alkaliphilic species isolated from the serpentinized-hosted hydrothermal field of the Prony Bay (New Caledonia).</title>
        <authorList>
            <person name="Postec A."/>
        </authorList>
    </citation>
    <scope>NUCLEOTIDE SEQUENCE [LARGE SCALE GENOMIC DNA]</scope>
    <source>
        <strain evidence="2 3">LacT</strain>
    </source>
</reference>
<dbReference type="SMART" id="SM01321">
    <property type="entry name" value="Y1_Tnp"/>
    <property type="match status" value="1"/>
</dbReference>
<dbReference type="InterPro" id="IPR036515">
    <property type="entry name" value="Transposase_17_sf"/>
</dbReference>
<comment type="caution">
    <text evidence="2">The sequence shown here is derived from an EMBL/GenBank/DDBJ whole genome shotgun (WGS) entry which is preliminary data.</text>
</comment>
<dbReference type="GO" id="GO:0004803">
    <property type="term" value="F:transposase activity"/>
    <property type="evidence" value="ECO:0007669"/>
    <property type="project" value="InterPro"/>
</dbReference>
<evidence type="ECO:0000313" key="2">
    <source>
        <dbReference type="EMBL" id="KAB3529821.1"/>
    </source>
</evidence>
<accession>A0A833HPG7</accession>
<name>A0A833HPG7_9FIRM</name>
<dbReference type="GO" id="GO:0006313">
    <property type="term" value="P:DNA transposition"/>
    <property type="evidence" value="ECO:0007669"/>
    <property type="project" value="InterPro"/>
</dbReference>
<evidence type="ECO:0000259" key="1">
    <source>
        <dbReference type="SMART" id="SM01321"/>
    </source>
</evidence>
<dbReference type="PANTHER" id="PTHR34322">
    <property type="entry name" value="TRANSPOSASE, Y1_TNP DOMAIN-CONTAINING"/>
    <property type="match status" value="1"/>
</dbReference>
<sequence>MPRLARVKSNTGIYHIMVRGVNKQDIFKDDEDRERFLDTLLRFKKETMFNLYAYCLMNNHLHLLLKEDEVNISDIIKKISTSYVYYFNSKYERVGHLFQDRYKSEVVEDDKYFYSVIRYIHQNPIKARIANIEDFKWSSYKSYIYNEELIDTDFFLNMLATNREKAIVRYIDYMMEINNDRCMEIDEFSRLSDEKVKRHIIQLGNLKNIADIHKLEKIERNNLLRKAKALEKVSILQVSRITGINRRAIAKV</sequence>
<evidence type="ECO:0000313" key="3">
    <source>
        <dbReference type="Proteomes" id="UP000465601"/>
    </source>
</evidence>
<dbReference type="PANTHER" id="PTHR34322:SF2">
    <property type="entry name" value="TRANSPOSASE IS200-LIKE DOMAIN-CONTAINING PROTEIN"/>
    <property type="match status" value="1"/>
</dbReference>
<dbReference type="RefSeq" id="WP_151865920.1">
    <property type="nucleotide sequence ID" value="NZ_WBZB01000025.1"/>
</dbReference>
<dbReference type="Pfam" id="PF01797">
    <property type="entry name" value="Y1_Tnp"/>
    <property type="match status" value="1"/>
</dbReference>
<dbReference type="InterPro" id="IPR002686">
    <property type="entry name" value="Transposase_17"/>
</dbReference>
<dbReference type="Gene3D" id="3.30.70.1290">
    <property type="entry name" value="Transposase IS200-like"/>
    <property type="match status" value="1"/>
</dbReference>
<dbReference type="EMBL" id="WBZB01000025">
    <property type="protein sequence ID" value="KAB3529821.1"/>
    <property type="molecule type" value="Genomic_DNA"/>
</dbReference>
<feature type="domain" description="Transposase IS200-like" evidence="1">
    <location>
        <begin position="9"/>
        <end position="123"/>
    </location>
</feature>
<keyword evidence="3" id="KW-1185">Reference proteome</keyword>
<protein>
    <submittedName>
        <fullName evidence="2">Transposase</fullName>
    </submittedName>
</protein>
<proteinExistence type="predicted"/>
<dbReference type="AlphaFoldDB" id="A0A833HPG7"/>
<dbReference type="GO" id="GO:0003677">
    <property type="term" value="F:DNA binding"/>
    <property type="evidence" value="ECO:0007669"/>
    <property type="project" value="InterPro"/>
</dbReference>
<dbReference type="OrthoDB" id="9788881at2"/>
<dbReference type="Proteomes" id="UP000465601">
    <property type="component" value="Unassembled WGS sequence"/>
</dbReference>